<evidence type="ECO:0000313" key="2">
    <source>
        <dbReference type="Proteomes" id="UP000698173"/>
    </source>
</evidence>
<proteinExistence type="predicted"/>
<dbReference type="EMBL" id="DYWT01000187">
    <property type="protein sequence ID" value="HJF32342.1"/>
    <property type="molecule type" value="Genomic_DNA"/>
</dbReference>
<gene>
    <name evidence="1" type="ORF">K8V56_11295</name>
</gene>
<sequence>MLIISLLNALRKITLYVFWQVGLLAEAKSEVIERIIDFLKKINFTPIQDRRKVEQTAVVRKYIIELLHYILGT</sequence>
<accession>A0A921G0E8</accession>
<evidence type="ECO:0000313" key="1">
    <source>
        <dbReference type="EMBL" id="HJF32342.1"/>
    </source>
</evidence>
<reference evidence="1" key="1">
    <citation type="journal article" date="2021" name="PeerJ">
        <title>Extensive microbial diversity within the chicken gut microbiome revealed by metagenomics and culture.</title>
        <authorList>
            <person name="Gilroy R."/>
            <person name="Ravi A."/>
            <person name="Getino M."/>
            <person name="Pursley I."/>
            <person name="Horton D.L."/>
            <person name="Alikhan N.F."/>
            <person name="Baker D."/>
            <person name="Gharbi K."/>
            <person name="Hall N."/>
            <person name="Watson M."/>
            <person name="Adriaenssens E.M."/>
            <person name="Foster-Nyarko E."/>
            <person name="Jarju S."/>
            <person name="Secka A."/>
            <person name="Antonio M."/>
            <person name="Oren A."/>
            <person name="Chaudhuri R.R."/>
            <person name="La Ragione R."/>
            <person name="Hildebrand F."/>
            <person name="Pallen M.J."/>
        </authorList>
    </citation>
    <scope>NUCLEOTIDE SEQUENCE</scope>
    <source>
        <strain evidence="1">CHK171-7178</strain>
    </source>
</reference>
<protein>
    <submittedName>
        <fullName evidence="1">Uncharacterized protein</fullName>
    </submittedName>
</protein>
<dbReference type="AlphaFoldDB" id="A0A921G0E8"/>
<reference evidence="1" key="2">
    <citation type="submission" date="2021-09" db="EMBL/GenBank/DDBJ databases">
        <authorList>
            <person name="Gilroy R."/>
        </authorList>
    </citation>
    <scope>NUCLEOTIDE SEQUENCE</scope>
    <source>
        <strain evidence="1">CHK171-7178</strain>
    </source>
</reference>
<organism evidence="1 2">
    <name type="scientific">Sporosarcina psychrophila</name>
    <name type="common">Bacillus psychrophilus</name>
    <dbReference type="NCBI Taxonomy" id="1476"/>
    <lineage>
        <taxon>Bacteria</taxon>
        <taxon>Bacillati</taxon>
        <taxon>Bacillota</taxon>
        <taxon>Bacilli</taxon>
        <taxon>Bacillales</taxon>
        <taxon>Caryophanaceae</taxon>
        <taxon>Sporosarcina</taxon>
    </lineage>
</organism>
<name>A0A921G0E8_SPOPS</name>
<comment type="caution">
    <text evidence="1">The sequence shown here is derived from an EMBL/GenBank/DDBJ whole genome shotgun (WGS) entry which is preliminary data.</text>
</comment>
<dbReference type="Proteomes" id="UP000698173">
    <property type="component" value="Unassembled WGS sequence"/>
</dbReference>